<gene>
    <name evidence="7" type="ORF">U9M48_025650</name>
</gene>
<evidence type="ECO:0000313" key="7">
    <source>
        <dbReference type="EMBL" id="WVZ77833.1"/>
    </source>
</evidence>
<evidence type="ECO:0000256" key="1">
    <source>
        <dbReference type="ARBA" id="ARBA00000900"/>
    </source>
</evidence>
<dbReference type="Pfam" id="PF04564">
    <property type="entry name" value="U-box"/>
    <property type="match status" value="1"/>
</dbReference>
<comment type="catalytic activity">
    <reaction evidence="1">
        <text>S-ubiquitinyl-[E2 ubiquitin-conjugating enzyme]-L-cysteine + [acceptor protein]-L-lysine = [E2 ubiquitin-conjugating enzyme]-L-cysteine + N(6)-ubiquitinyl-[acceptor protein]-L-lysine.</text>
        <dbReference type="EC" id="2.3.2.27"/>
    </reaction>
</comment>
<comment type="pathway">
    <text evidence="2">Protein modification; protein ubiquitination.</text>
</comment>
<evidence type="ECO:0000256" key="3">
    <source>
        <dbReference type="ARBA" id="ARBA00012483"/>
    </source>
</evidence>
<dbReference type="Proteomes" id="UP001341281">
    <property type="component" value="Chromosome 05"/>
</dbReference>
<organism evidence="7 8">
    <name type="scientific">Paspalum notatum var. saurae</name>
    <dbReference type="NCBI Taxonomy" id="547442"/>
    <lineage>
        <taxon>Eukaryota</taxon>
        <taxon>Viridiplantae</taxon>
        <taxon>Streptophyta</taxon>
        <taxon>Embryophyta</taxon>
        <taxon>Tracheophyta</taxon>
        <taxon>Spermatophyta</taxon>
        <taxon>Magnoliopsida</taxon>
        <taxon>Liliopsida</taxon>
        <taxon>Poales</taxon>
        <taxon>Poaceae</taxon>
        <taxon>PACMAD clade</taxon>
        <taxon>Panicoideae</taxon>
        <taxon>Andropogonodae</taxon>
        <taxon>Paspaleae</taxon>
        <taxon>Paspalinae</taxon>
        <taxon>Paspalum</taxon>
    </lineage>
</organism>
<dbReference type="InterPro" id="IPR016024">
    <property type="entry name" value="ARM-type_fold"/>
</dbReference>
<dbReference type="SMART" id="SM00504">
    <property type="entry name" value="Ubox"/>
    <property type="match status" value="1"/>
</dbReference>
<keyword evidence="8" id="KW-1185">Reference proteome</keyword>
<dbReference type="GO" id="GO:0061630">
    <property type="term" value="F:ubiquitin protein ligase activity"/>
    <property type="evidence" value="ECO:0007669"/>
    <property type="project" value="UniProtKB-EC"/>
</dbReference>
<evidence type="ECO:0000256" key="5">
    <source>
        <dbReference type="ARBA" id="ARBA00022786"/>
    </source>
</evidence>
<protein>
    <recommendedName>
        <fullName evidence="3">RING-type E3 ubiquitin transferase</fullName>
        <ecNumber evidence="3">2.3.2.27</ecNumber>
    </recommendedName>
</protein>
<dbReference type="AlphaFoldDB" id="A0AAQ3WXK0"/>
<evidence type="ECO:0000256" key="4">
    <source>
        <dbReference type="ARBA" id="ARBA00022679"/>
    </source>
</evidence>
<reference evidence="7 8" key="1">
    <citation type="submission" date="2024-02" db="EMBL/GenBank/DDBJ databases">
        <title>High-quality chromosome-scale genome assembly of Pensacola bahiagrass (Paspalum notatum Flugge var. saurae).</title>
        <authorList>
            <person name="Vega J.M."/>
            <person name="Podio M."/>
            <person name="Orjuela J."/>
            <person name="Siena L.A."/>
            <person name="Pessino S.C."/>
            <person name="Combes M.C."/>
            <person name="Mariac C."/>
            <person name="Albertini E."/>
            <person name="Pupilli F."/>
            <person name="Ortiz J.P.A."/>
            <person name="Leblanc O."/>
        </authorList>
    </citation>
    <scope>NUCLEOTIDE SEQUENCE [LARGE SCALE GENOMIC DNA]</scope>
    <source>
        <strain evidence="7">R1</strain>
        <tissue evidence="7">Leaf</tissue>
    </source>
</reference>
<keyword evidence="5" id="KW-0833">Ubl conjugation pathway</keyword>
<dbReference type="InterPro" id="IPR013083">
    <property type="entry name" value="Znf_RING/FYVE/PHD"/>
</dbReference>
<dbReference type="PANTHER" id="PTHR23315:SF240">
    <property type="entry name" value="U-BOX DOMAIN-CONTAINING PROTEIN 5"/>
    <property type="match status" value="1"/>
</dbReference>
<dbReference type="SUPFAM" id="SSF48371">
    <property type="entry name" value="ARM repeat"/>
    <property type="match status" value="1"/>
</dbReference>
<evidence type="ECO:0000313" key="8">
    <source>
        <dbReference type="Proteomes" id="UP001341281"/>
    </source>
</evidence>
<dbReference type="FunFam" id="3.30.40.10:FF:000382">
    <property type="entry name" value="RING-type E3 ubiquitin transferase"/>
    <property type="match status" value="1"/>
</dbReference>
<dbReference type="GO" id="GO:0016567">
    <property type="term" value="P:protein ubiquitination"/>
    <property type="evidence" value="ECO:0007669"/>
    <property type="project" value="InterPro"/>
</dbReference>
<proteinExistence type="predicted"/>
<dbReference type="PANTHER" id="PTHR23315">
    <property type="entry name" value="U BOX DOMAIN-CONTAINING"/>
    <property type="match status" value="1"/>
</dbReference>
<dbReference type="SMART" id="SM00185">
    <property type="entry name" value="ARM"/>
    <property type="match status" value="2"/>
</dbReference>
<dbReference type="InterPro" id="IPR000225">
    <property type="entry name" value="Armadillo"/>
</dbReference>
<dbReference type="SUPFAM" id="SSF57850">
    <property type="entry name" value="RING/U-box"/>
    <property type="match status" value="1"/>
</dbReference>
<dbReference type="InterPro" id="IPR045210">
    <property type="entry name" value="RING-Ubox_PUB"/>
</dbReference>
<evidence type="ECO:0000259" key="6">
    <source>
        <dbReference type="PROSITE" id="PS51698"/>
    </source>
</evidence>
<accession>A0AAQ3WXK0</accession>
<dbReference type="InterPro" id="IPR011989">
    <property type="entry name" value="ARM-like"/>
</dbReference>
<dbReference type="Gene3D" id="1.25.10.10">
    <property type="entry name" value="Leucine-rich Repeat Variant"/>
    <property type="match status" value="1"/>
</dbReference>
<evidence type="ECO:0000256" key="2">
    <source>
        <dbReference type="ARBA" id="ARBA00004906"/>
    </source>
</evidence>
<sequence>MEVGPVHRTMCNELSLMLDAVSSILPSIEAAQPGCKAGVEELCNLYNIVDKGKLIIQNCIECSSLYLAITSEPTAMRCDRIRTSLRRSLFLIQNMVEPLLANEVADVHNDLRDLKFIIDPEEEDAGKSILEMLRRTEVTQELELQTFLVAASKLNITSPKAILIERRAIKKLLAKINGTDPKKEGILKYLLYLVRKYGKNIKPETCEKNQIVNAATKIMSSDLIVSGNNTPKRCTSTTESGNMISDDQNNFSGADTPPPEFCCPLSMKLMRDPVIIASGQTYERENIERWFNDGYDTCPRTQMKLRNFMITPNTCMKAVIYNWCKDHELECTYLPEQFKSYCSVSSLHNVSVPLITKNRDYTVDYSSSSFGLPGASYLSPMRETEQSKASFDQFYSNANYQLYLSFCNFDSAMFLAFFHELSELPLELQSKAIRDLKIVLSGENEIWHSMVCNGFFEAFHEFLKNDSVKHTLQARRVGTQFFLASLSSGRARVPSVCEDVVLLIASLLYSEFKQEALLMVHEQLQETSCQKNNLMAFIVAPLVFRALDSGDIKCMDLALKIISEISSDNDLKPYLVSSGIISKLSPFLSEERLTEFSLKILRNLSEVKEATECIIRTENCVGSILVHLNTGSHSEQEHAAVILFAVCSQSSEACSLAIKEGVIPALVNLSLSADEVARNCSIKLLQLLRDLMQCDKLSTSCSRELAADHVEENPPNDSICKQQISKSARYISRKLNIFSKPRSLTMA</sequence>
<dbReference type="CDD" id="cd16664">
    <property type="entry name" value="RING-Ubox_PUB"/>
    <property type="match status" value="1"/>
</dbReference>
<dbReference type="EMBL" id="CP144749">
    <property type="protein sequence ID" value="WVZ77833.1"/>
    <property type="molecule type" value="Genomic_DNA"/>
</dbReference>
<feature type="domain" description="U-box" evidence="6">
    <location>
        <begin position="256"/>
        <end position="330"/>
    </location>
</feature>
<dbReference type="EC" id="2.3.2.27" evidence="3"/>
<keyword evidence="4" id="KW-0808">Transferase</keyword>
<dbReference type="PROSITE" id="PS51698">
    <property type="entry name" value="U_BOX"/>
    <property type="match status" value="1"/>
</dbReference>
<dbReference type="InterPro" id="IPR003613">
    <property type="entry name" value="Ubox_domain"/>
</dbReference>
<dbReference type="Gene3D" id="3.30.40.10">
    <property type="entry name" value="Zinc/RING finger domain, C3HC4 (zinc finger)"/>
    <property type="match status" value="1"/>
</dbReference>
<name>A0AAQ3WXK0_PASNO</name>